<keyword evidence="2" id="KW-0663">Pyridoxal phosphate</keyword>
<keyword evidence="4" id="KW-0238">DNA-binding</keyword>
<protein>
    <submittedName>
        <fullName evidence="7">GntR family transcriptional regulator</fullName>
    </submittedName>
</protein>
<dbReference type="GO" id="GO:0003677">
    <property type="term" value="F:DNA binding"/>
    <property type="evidence" value="ECO:0007669"/>
    <property type="project" value="UniProtKB-KW"/>
</dbReference>
<dbReference type="CDD" id="cd00609">
    <property type="entry name" value="AAT_like"/>
    <property type="match status" value="1"/>
</dbReference>
<dbReference type="Proteomes" id="UP000320653">
    <property type="component" value="Unassembled WGS sequence"/>
</dbReference>
<gene>
    <name evidence="7" type="ORF">FHW37_11435</name>
</gene>
<dbReference type="CDD" id="cd07377">
    <property type="entry name" value="WHTH_GntR"/>
    <property type="match status" value="1"/>
</dbReference>
<comment type="caution">
    <text evidence="7">The sequence shown here is derived from an EMBL/GenBank/DDBJ whole genome shotgun (WGS) entry which is preliminary data.</text>
</comment>
<evidence type="ECO:0000256" key="1">
    <source>
        <dbReference type="ARBA" id="ARBA00005384"/>
    </source>
</evidence>
<dbReference type="PROSITE" id="PS50949">
    <property type="entry name" value="HTH_GNTR"/>
    <property type="match status" value="1"/>
</dbReference>
<dbReference type="PANTHER" id="PTHR46577">
    <property type="entry name" value="HTH-TYPE TRANSCRIPTIONAL REGULATORY PROTEIN GABR"/>
    <property type="match status" value="1"/>
</dbReference>
<dbReference type="EMBL" id="VIWP01000014">
    <property type="protein sequence ID" value="TWF46466.1"/>
    <property type="molecule type" value="Genomic_DNA"/>
</dbReference>
<keyword evidence="3" id="KW-0805">Transcription regulation</keyword>
<dbReference type="InterPro" id="IPR015421">
    <property type="entry name" value="PyrdxlP-dep_Trfase_major"/>
</dbReference>
<organism evidence="7 8">
    <name type="scientific">Neorhizobium alkalisoli</name>
    <dbReference type="NCBI Taxonomy" id="528178"/>
    <lineage>
        <taxon>Bacteria</taxon>
        <taxon>Pseudomonadati</taxon>
        <taxon>Pseudomonadota</taxon>
        <taxon>Alphaproteobacteria</taxon>
        <taxon>Hyphomicrobiales</taxon>
        <taxon>Rhizobiaceae</taxon>
        <taxon>Rhizobium/Agrobacterium group</taxon>
        <taxon>Neorhizobium</taxon>
    </lineage>
</organism>
<keyword evidence="8" id="KW-1185">Reference proteome</keyword>
<dbReference type="Pfam" id="PF00392">
    <property type="entry name" value="GntR"/>
    <property type="match status" value="1"/>
</dbReference>
<dbReference type="InterPro" id="IPR051446">
    <property type="entry name" value="HTH_trans_reg/aminotransferase"/>
</dbReference>
<dbReference type="GO" id="GO:0030170">
    <property type="term" value="F:pyridoxal phosphate binding"/>
    <property type="evidence" value="ECO:0007669"/>
    <property type="project" value="InterPro"/>
</dbReference>
<comment type="similarity">
    <text evidence="1">In the C-terminal section; belongs to the class-I pyridoxal-phosphate-dependent aminotransferase family.</text>
</comment>
<proteinExistence type="inferred from homology"/>
<evidence type="ECO:0000259" key="6">
    <source>
        <dbReference type="PROSITE" id="PS50949"/>
    </source>
</evidence>
<name>A0A561Q7V5_9HYPH</name>
<dbReference type="SMART" id="SM00345">
    <property type="entry name" value="HTH_GNTR"/>
    <property type="match status" value="1"/>
</dbReference>
<evidence type="ECO:0000256" key="2">
    <source>
        <dbReference type="ARBA" id="ARBA00022898"/>
    </source>
</evidence>
<feature type="domain" description="HTH gntR-type" evidence="6">
    <location>
        <begin position="12"/>
        <end position="80"/>
    </location>
</feature>
<dbReference type="SUPFAM" id="SSF53383">
    <property type="entry name" value="PLP-dependent transferases"/>
    <property type="match status" value="1"/>
</dbReference>
<dbReference type="RefSeq" id="WP_246690992.1">
    <property type="nucleotide sequence ID" value="NZ_VIWP01000014.1"/>
</dbReference>
<reference evidence="7 8" key="1">
    <citation type="submission" date="2019-06" db="EMBL/GenBank/DDBJ databases">
        <title>Sorghum-associated microbial communities from plants grown in Nebraska, USA.</title>
        <authorList>
            <person name="Schachtman D."/>
        </authorList>
    </citation>
    <scope>NUCLEOTIDE SEQUENCE [LARGE SCALE GENOMIC DNA]</scope>
    <source>
        <strain evidence="7 8">1225</strain>
    </source>
</reference>
<evidence type="ECO:0000313" key="8">
    <source>
        <dbReference type="Proteomes" id="UP000320653"/>
    </source>
</evidence>
<dbReference type="Gene3D" id="1.10.10.10">
    <property type="entry name" value="Winged helix-like DNA-binding domain superfamily/Winged helix DNA-binding domain"/>
    <property type="match status" value="1"/>
</dbReference>
<evidence type="ECO:0000256" key="4">
    <source>
        <dbReference type="ARBA" id="ARBA00023125"/>
    </source>
</evidence>
<dbReference type="PANTHER" id="PTHR46577:SF2">
    <property type="entry name" value="TRANSCRIPTIONAL REGULATORY PROTEIN"/>
    <property type="match status" value="1"/>
</dbReference>
<dbReference type="Pfam" id="PF00155">
    <property type="entry name" value="Aminotran_1_2"/>
    <property type="match status" value="1"/>
</dbReference>
<dbReference type="InterPro" id="IPR036390">
    <property type="entry name" value="WH_DNA-bd_sf"/>
</dbReference>
<dbReference type="InterPro" id="IPR015424">
    <property type="entry name" value="PyrdxlP-dep_Trfase"/>
</dbReference>
<accession>A0A561Q7V5</accession>
<evidence type="ECO:0000313" key="7">
    <source>
        <dbReference type="EMBL" id="TWF46466.1"/>
    </source>
</evidence>
<dbReference type="GO" id="GO:0003700">
    <property type="term" value="F:DNA-binding transcription factor activity"/>
    <property type="evidence" value="ECO:0007669"/>
    <property type="project" value="InterPro"/>
</dbReference>
<sequence length="466" mass="50710">MAGTEDNLRRSGTLVEKLTARFCEEILRGEPPAGTRLMSIRKAAELHGVSKNTIIEVYDRLVASGYAASRPGAGFEVRLPADADRSVRPRHVAEAVDIASLLSAQLEENFEIRVGDGRPPPSWTEESEIKRHLGFFGRDYTVGTDAYGSALGFPALRAAIARRLAAQHLKASEEEILLTFGANHALDLIVRAFLSPGDIVLVDEPGYYPLFAKLKLAQVRVLGVRRTPEGPDVDDFIAKASAERPRLFFTQSIGHNPTGSSTSLPVAHALLNAAAVHNVTIVEDDPFTDLAPSVPSRLVTLDQLNRVMSVGTFSKTLSASLRAGYIVGNRQQIGALAELKMLTTVNSSGHVERLIHRLLVEGHYDRHLKRLSNRIDGAAARVLQTLRHEGYDVFAGNGGGYYLYLLMPPKIGDIEIARRGAQESIFIAPGSVFCLDKGNPAASGIRLNVARADDARFYSFLARNLS</sequence>
<evidence type="ECO:0000256" key="3">
    <source>
        <dbReference type="ARBA" id="ARBA00023015"/>
    </source>
</evidence>
<keyword evidence="5" id="KW-0804">Transcription</keyword>
<dbReference type="InterPro" id="IPR036388">
    <property type="entry name" value="WH-like_DNA-bd_sf"/>
</dbReference>
<dbReference type="InterPro" id="IPR000524">
    <property type="entry name" value="Tscrpt_reg_HTH_GntR"/>
</dbReference>
<dbReference type="AlphaFoldDB" id="A0A561Q7V5"/>
<dbReference type="InterPro" id="IPR004839">
    <property type="entry name" value="Aminotransferase_I/II_large"/>
</dbReference>
<evidence type="ECO:0000256" key="5">
    <source>
        <dbReference type="ARBA" id="ARBA00023163"/>
    </source>
</evidence>
<dbReference type="Gene3D" id="3.40.640.10">
    <property type="entry name" value="Type I PLP-dependent aspartate aminotransferase-like (Major domain)"/>
    <property type="match status" value="1"/>
</dbReference>
<dbReference type="SUPFAM" id="SSF46785">
    <property type="entry name" value="Winged helix' DNA-binding domain"/>
    <property type="match status" value="1"/>
</dbReference>